<reference evidence="2 3" key="1">
    <citation type="submission" date="2020-04" db="EMBL/GenBank/DDBJ databases">
        <authorList>
            <person name="Wallbank WR R."/>
            <person name="Pardo Diaz C."/>
            <person name="Kozak K."/>
            <person name="Martin S."/>
            <person name="Jiggins C."/>
            <person name="Moest M."/>
            <person name="Warren A I."/>
            <person name="Byers J.R.P. K."/>
            <person name="Montejo-Kovacevich G."/>
            <person name="Yen C E."/>
        </authorList>
    </citation>
    <scope>NUCLEOTIDE SEQUENCE [LARGE SCALE GENOMIC DNA]</scope>
</reference>
<evidence type="ECO:0000313" key="3">
    <source>
        <dbReference type="Proteomes" id="UP000494256"/>
    </source>
</evidence>
<dbReference type="OrthoDB" id="3863715at2759"/>
<evidence type="ECO:0000256" key="1">
    <source>
        <dbReference type="SAM" id="MobiDB-lite"/>
    </source>
</evidence>
<accession>A0A8S0YS80</accession>
<feature type="region of interest" description="Disordered" evidence="1">
    <location>
        <begin position="37"/>
        <end position="78"/>
    </location>
</feature>
<gene>
    <name evidence="2" type="ORF">APLA_LOCUS749</name>
</gene>
<evidence type="ECO:0000313" key="2">
    <source>
        <dbReference type="EMBL" id="CAB3221279.1"/>
    </source>
</evidence>
<comment type="caution">
    <text evidence="2">The sequence shown here is derived from an EMBL/GenBank/DDBJ whole genome shotgun (WGS) entry which is preliminary data.</text>
</comment>
<proteinExistence type="predicted"/>
<protein>
    <submittedName>
        <fullName evidence="2">Uncharacterized protein</fullName>
    </submittedName>
</protein>
<dbReference type="EMBL" id="CADEBD010000045">
    <property type="protein sequence ID" value="CAB3221279.1"/>
    <property type="molecule type" value="Genomic_DNA"/>
</dbReference>
<name>A0A8S0YS80_ARCPL</name>
<sequence length="78" mass="8242">MRYVTGHLTCLVHGDIISGGRRGFSLLSQIVPLCHSDGRVPPRGSHPAPRADSRGGTHPPPVAGARDLWNVTAPHATC</sequence>
<organism evidence="2 3">
    <name type="scientific">Arctia plantaginis</name>
    <name type="common">Wood tiger moth</name>
    <name type="synonym">Phalaena plantaginis</name>
    <dbReference type="NCBI Taxonomy" id="874455"/>
    <lineage>
        <taxon>Eukaryota</taxon>
        <taxon>Metazoa</taxon>
        <taxon>Ecdysozoa</taxon>
        <taxon>Arthropoda</taxon>
        <taxon>Hexapoda</taxon>
        <taxon>Insecta</taxon>
        <taxon>Pterygota</taxon>
        <taxon>Neoptera</taxon>
        <taxon>Endopterygota</taxon>
        <taxon>Lepidoptera</taxon>
        <taxon>Glossata</taxon>
        <taxon>Ditrysia</taxon>
        <taxon>Noctuoidea</taxon>
        <taxon>Erebidae</taxon>
        <taxon>Arctiinae</taxon>
        <taxon>Arctia</taxon>
    </lineage>
</organism>
<dbReference type="AlphaFoldDB" id="A0A8S0YS80"/>
<dbReference type="Proteomes" id="UP000494256">
    <property type="component" value="Unassembled WGS sequence"/>
</dbReference>